<name>A0AAV3YH02_9GAST</name>
<protein>
    <recommendedName>
        <fullName evidence="8">Palmitoyltransferase</fullName>
        <ecNumber evidence="8">2.3.1.225</ecNumber>
    </recommendedName>
</protein>
<feature type="transmembrane region" description="Helical" evidence="8">
    <location>
        <begin position="537"/>
        <end position="559"/>
    </location>
</feature>
<keyword evidence="5 7" id="KW-0040">ANK repeat</keyword>
<comment type="subcellular location">
    <subcellularLocation>
        <location evidence="1">Membrane</location>
        <topology evidence="1">Multi-pass membrane protein</topology>
    </subcellularLocation>
</comment>
<comment type="caution">
    <text evidence="11">The sequence shown here is derived from an EMBL/GenBank/DDBJ whole genome shotgun (WGS) entry which is preliminary data.</text>
</comment>
<dbReference type="AlphaFoldDB" id="A0AAV3YH02"/>
<dbReference type="EMBL" id="BLXT01001549">
    <property type="protein sequence ID" value="GFN86585.1"/>
    <property type="molecule type" value="Genomic_DNA"/>
</dbReference>
<keyword evidence="6 8" id="KW-0472">Membrane</keyword>
<dbReference type="InterPro" id="IPR036770">
    <property type="entry name" value="Ankyrin_rpt-contain_sf"/>
</dbReference>
<feature type="region of interest" description="Disordered" evidence="9">
    <location>
        <begin position="1"/>
        <end position="47"/>
    </location>
</feature>
<dbReference type="PANTHER" id="PTHR24161">
    <property type="entry name" value="ANK_REP_REGION DOMAIN-CONTAINING PROTEIN-RELATED"/>
    <property type="match status" value="1"/>
</dbReference>
<dbReference type="Pfam" id="PF01529">
    <property type="entry name" value="DHHC"/>
    <property type="match status" value="1"/>
</dbReference>
<evidence type="ECO:0000256" key="7">
    <source>
        <dbReference type="PROSITE-ProRule" id="PRU00023"/>
    </source>
</evidence>
<feature type="compositionally biased region" description="Basic and acidic residues" evidence="9">
    <location>
        <begin position="19"/>
        <end position="35"/>
    </location>
</feature>
<proteinExistence type="inferred from homology"/>
<evidence type="ECO:0000256" key="6">
    <source>
        <dbReference type="ARBA" id="ARBA00023136"/>
    </source>
</evidence>
<organism evidence="11 12">
    <name type="scientific">Plakobranchus ocellatus</name>
    <dbReference type="NCBI Taxonomy" id="259542"/>
    <lineage>
        <taxon>Eukaryota</taxon>
        <taxon>Metazoa</taxon>
        <taxon>Spiralia</taxon>
        <taxon>Lophotrochozoa</taxon>
        <taxon>Mollusca</taxon>
        <taxon>Gastropoda</taxon>
        <taxon>Heterobranchia</taxon>
        <taxon>Euthyneura</taxon>
        <taxon>Panpulmonata</taxon>
        <taxon>Sacoglossa</taxon>
        <taxon>Placobranchoidea</taxon>
        <taxon>Plakobranchidae</taxon>
        <taxon>Plakobranchus</taxon>
    </lineage>
</organism>
<feature type="transmembrane region" description="Helical" evidence="8">
    <location>
        <begin position="303"/>
        <end position="320"/>
    </location>
</feature>
<evidence type="ECO:0000256" key="8">
    <source>
        <dbReference type="RuleBase" id="RU079119"/>
    </source>
</evidence>
<dbReference type="SMART" id="SM00248">
    <property type="entry name" value="ANK"/>
    <property type="match status" value="6"/>
</dbReference>
<keyword evidence="2 8" id="KW-0812">Transmembrane</keyword>
<dbReference type="PANTHER" id="PTHR24161:SF85">
    <property type="entry name" value="PALMITOYLTRANSFERASE HIP14"/>
    <property type="match status" value="1"/>
</dbReference>
<feature type="region of interest" description="Disordered" evidence="9">
    <location>
        <begin position="574"/>
        <end position="606"/>
    </location>
</feature>
<dbReference type="InterPro" id="IPR002110">
    <property type="entry name" value="Ankyrin_rpt"/>
</dbReference>
<feature type="compositionally biased region" description="Pro residues" evidence="9">
    <location>
        <begin position="36"/>
        <end position="45"/>
    </location>
</feature>
<dbReference type="EC" id="2.3.1.225" evidence="8"/>
<comment type="catalytic activity">
    <reaction evidence="8">
        <text>L-cysteinyl-[protein] + hexadecanoyl-CoA = S-hexadecanoyl-L-cysteinyl-[protein] + CoA</text>
        <dbReference type="Rhea" id="RHEA:36683"/>
        <dbReference type="Rhea" id="RHEA-COMP:10131"/>
        <dbReference type="Rhea" id="RHEA-COMP:11032"/>
        <dbReference type="ChEBI" id="CHEBI:29950"/>
        <dbReference type="ChEBI" id="CHEBI:57287"/>
        <dbReference type="ChEBI" id="CHEBI:57379"/>
        <dbReference type="ChEBI" id="CHEBI:74151"/>
        <dbReference type="EC" id="2.3.1.225"/>
    </reaction>
</comment>
<keyword evidence="8" id="KW-0808">Transferase</keyword>
<evidence type="ECO:0000256" key="1">
    <source>
        <dbReference type="ARBA" id="ARBA00004141"/>
    </source>
</evidence>
<feature type="transmembrane region" description="Helical" evidence="8">
    <location>
        <begin position="355"/>
        <end position="377"/>
    </location>
</feature>
<feature type="repeat" description="ANK" evidence="7">
    <location>
        <begin position="122"/>
        <end position="154"/>
    </location>
</feature>
<feature type="repeat" description="ANK" evidence="7">
    <location>
        <begin position="188"/>
        <end position="221"/>
    </location>
</feature>
<dbReference type="InterPro" id="IPR001594">
    <property type="entry name" value="Palmitoyltrfase_DHHC"/>
</dbReference>
<evidence type="ECO:0000259" key="10">
    <source>
        <dbReference type="Pfam" id="PF01529"/>
    </source>
</evidence>
<feature type="transmembrane region" description="Helical" evidence="8">
    <location>
        <begin position="479"/>
        <end position="502"/>
    </location>
</feature>
<keyword evidence="4 8" id="KW-1133">Transmembrane helix</keyword>
<dbReference type="GO" id="GO:0019706">
    <property type="term" value="F:protein-cysteine S-palmitoyltransferase activity"/>
    <property type="evidence" value="ECO:0007669"/>
    <property type="project" value="UniProtKB-EC"/>
</dbReference>
<comment type="similarity">
    <text evidence="8">Belongs to the DHHC palmitoyltransferase family.</text>
</comment>
<dbReference type="PROSITE" id="PS50297">
    <property type="entry name" value="ANK_REP_REGION"/>
    <property type="match status" value="3"/>
</dbReference>
<keyword evidence="8" id="KW-0012">Acyltransferase</keyword>
<dbReference type="GO" id="GO:0016020">
    <property type="term" value="C:membrane"/>
    <property type="evidence" value="ECO:0007669"/>
    <property type="project" value="UniProtKB-SubCell"/>
</dbReference>
<gene>
    <name evidence="11" type="ORF">PoB_001309100</name>
</gene>
<evidence type="ECO:0000256" key="2">
    <source>
        <dbReference type="ARBA" id="ARBA00022692"/>
    </source>
</evidence>
<evidence type="ECO:0000313" key="12">
    <source>
        <dbReference type="Proteomes" id="UP000735302"/>
    </source>
</evidence>
<feature type="repeat" description="ANK" evidence="7">
    <location>
        <begin position="223"/>
        <end position="255"/>
    </location>
</feature>
<dbReference type="Pfam" id="PF12796">
    <property type="entry name" value="Ank_2"/>
    <property type="match status" value="2"/>
</dbReference>
<evidence type="ECO:0000313" key="11">
    <source>
        <dbReference type="EMBL" id="GFN86585.1"/>
    </source>
</evidence>
<feature type="transmembrane region" description="Helical" evidence="8">
    <location>
        <begin position="326"/>
        <end position="348"/>
    </location>
</feature>
<keyword evidence="12" id="KW-1185">Reference proteome</keyword>
<sequence length="668" mass="75559">MEEIDPSCNPLDPLYQVDHGADSLIEGHGEKKPSEADPPPPPGYVPPATISAQDVNSFDLVRATQYGVLNRVTELIEAGYDVNRMDHENVSLLHWAAINNRTDIVNYFMSKGAIVDRFGGHLNSTPLHWATRQGHLTMVVQLMSYGADPSLRDGEGCSCIHLAAQFGHTAIVAYLIAKGQDVDMLDKTGMTPLMWAAHRVFGYDPARLLLTFGASVNKQDKLNGNSSLHWASLSGNHIVIKLLLGKGGDIHSVNLRGETPLDIALKASNGELVKKLQNMQTAAEAAKQSLIGRLAANKDFRKKVAYVFPFFVIFLVGFIPELSASWAFKVLLFMPCFILANLVMRWFFDESLAHVIPIAIYFTTKFWMSVTWFYYIVPYVPSSLFHVVFMMVLMLVTYNFYKAWRSDPGYLKSNREDKVKTILELAESQTLKLEQFCSTCLIRRPLRSKHCSVCNRCVAKFDHHCPWVDNCVGANNHHYFIGFLFFLATLLTLGMYGILLFWRAECSIEFYEDGLTGSVYKMLKVSPWVFWIQLNTAFHLMWVVSLFACQMYQIAWLAMTTNERMNQMRYLHMHQSSSPDSPDKCKDSCKAGQSEGGHSHCQSKKPKIVSPFDRGVVRNVVDLFGWRCCGMCRPLKVDWTSKFTLDSDSGPGYQASNFHQGRENYQFV</sequence>
<accession>A0AAV3YH02</accession>
<dbReference type="Proteomes" id="UP000735302">
    <property type="component" value="Unassembled WGS sequence"/>
</dbReference>
<feature type="repeat" description="ANK" evidence="7">
    <location>
        <begin position="155"/>
        <end position="187"/>
    </location>
</feature>
<evidence type="ECO:0000256" key="3">
    <source>
        <dbReference type="ARBA" id="ARBA00022737"/>
    </source>
</evidence>
<dbReference type="PROSITE" id="PS50088">
    <property type="entry name" value="ANK_REPEAT"/>
    <property type="match status" value="4"/>
</dbReference>
<reference evidence="11 12" key="1">
    <citation type="journal article" date="2021" name="Elife">
        <title>Chloroplast acquisition without the gene transfer in kleptoplastic sea slugs, Plakobranchus ocellatus.</title>
        <authorList>
            <person name="Maeda T."/>
            <person name="Takahashi S."/>
            <person name="Yoshida T."/>
            <person name="Shimamura S."/>
            <person name="Takaki Y."/>
            <person name="Nagai Y."/>
            <person name="Toyoda A."/>
            <person name="Suzuki Y."/>
            <person name="Arimoto A."/>
            <person name="Ishii H."/>
            <person name="Satoh N."/>
            <person name="Nishiyama T."/>
            <person name="Hasebe M."/>
            <person name="Maruyama T."/>
            <person name="Minagawa J."/>
            <person name="Obokata J."/>
            <person name="Shigenobu S."/>
        </authorList>
    </citation>
    <scope>NUCLEOTIDE SEQUENCE [LARGE SCALE GENOMIC DNA]</scope>
</reference>
<keyword evidence="3" id="KW-0677">Repeat</keyword>
<evidence type="ECO:0000256" key="9">
    <source>
        <dbReference type="SAM" id="MobiDB-lite"/>
    </source>
</evidence>
<dbReference type="PROSITE" id="PS50216">
    <property type="entry name" value="DHHC"/>
    <property type="match status" value="1"/>
</dbReference>
<evidence type="ECO:0000256" key="5">
    <source>
        <dbReference type="ARBA" id="ARBA00023043"/>
    </source>
</evidence>
<comment type="domain">
    <text evidence="8">The DHHC domain is required for palmitoyltransferase activity.</text>
</comment>
<feature type="transmembrane region" description="Helical" evidence="8">
    <location>
        <begin position="383"/>
        <end position="401"/>
    </location>
</feature>
<feature type="domain" description="Palmitoyltransferase DHHC" evidence="10">
    <location>
        <begin position="434"/>
        <end position="567"/>
    </location>
</feature>
<dbReference type="Pfam" id="PF13637">
    <property type="entry name" value="Ank_4"/>
    <property type="match status" value="1"/>
</dbReference>
<dbReference type="Gene3D" id="1.25.40.20">
    <property type="entry name" value="Ankyrin repeat-containing domain"/>
    <property type="match status" value="1"/>
</dbReference>
<evidence type="ECO:0000256" key="4">
    <source>
        <dbReference type="ARBA" id="ARBA00022989"/>
    </source>
</evidence>
<dbReference type="SUPFAM" id="SSF48403">
    <property type="entry name" value="Ankyrin repeat"/>
    <property type="match status" value="1"/>
</dbReference>